<organism evidence="8 9">
    <name type="scientific">Paenibacillus motobuensis</name>
    <dbReference type="NCBI Taxonomy" id="295324"/>
    <lineage>
        <taxon>Bacteria</taxon>
        <taxon>Bacillati</taxon>
        <taxon>Bacillota</taxon>
        <taxon>Bacilli</taxon>
        <taxon>Bacillales</taxon>
        <taxon>Paenibacillaceae</taxon>
        <taxon>Paenibacillus</taxon>
    </lineage>
</organism>
<proteinExistence type="inferred from homology"/>
<dbReference type="NCBIfam" id="TIGR02937">
    <property type="entry name" value="sigma70-ECF"/>
    <property type="match status" value="1"/>
</dbReference>
<dbReference type="InterPro" id="IPR036388">
    <property type="entry name" value="WH-like_DNA-bd_sf"/>
</dbReference>
<evidence type="ECO:0000256" key="4">
    <source>
        <dbReference type="ARBA" id="ARBA00023125"/>
    </source>
</evidence>
<evidence type="ECO:0000256" key="5">
    <source>
        <dbReference type="ARBA" id="ARBA00023163"/>
    </source>
</evidence>
<keyword evidence="2" id="KW-0805">Transcription regulation</keyword>
<dbReference type="EMBL" id="BAAACX010000004">
    <property type="protein sequence ID" value="GAA0376188.1"/>
    <property type="molecule type" value="Genomic_DNA"/>
</dbReference>
<dbReference type="Pfam" id="PF04542">
    <property type="entry name" value="Sigma70_r2"/>
    <property type="match status" value="1"/>
</dbReference>
<dbReference type="Gene3D" id="1.10.1740.10">
    <property type="match status" value="1"/>
</dbReference>
<dbReference type="RefSeq" id="WP_343856880.1">
    <property type="nucleotide sequence ID" value="NZ_BAAACX010000004.1"/>
</dbReference>
<dbReference type="PANTHER" id="PTHR43133">
    <property type="entry name" value="RNA POLYMERASE ECF-TYPE SIGMA FACTO"/>
    <property type="match status" value="1"/>
</dbReference>
<dbReference type="Gene3D" id="1.10.10.10">
    <property type="entry name" value="Winged helix-like DNA-binding domain superfamily/Winged helix DNA-binding domain"/>
    <property type="match status" value="1"/>
</dbReference>
<evidence type="ECO:0000259" key="6">
    <source>
        <dbReference type="Pfam" id="PF04542"/>
    </source>
</evidence>
<feature type="domain" description="RNA polymerase sigma-70 region 2" evidence="6">
    <location>
        <begin position="33"/>
        <end position="99"/>
    </location>
</feature>
<feature type="domain" description="RNA polymerase sigma factor 70 region 4 type 2" evidence="7">
    <location>
        <begin position="128"/>
        <end position="177"/>
    </location>
</feature>
<accession>A0ABP3HPE0</accession>
<gene>
    <name evidence="8" type="ORF">GCM10008933_04230</name>
</gene>
<dbReference type="InterPro" id="IPR007627">
    <property type="entry name" value="RNA_pol_sigma70_r2"/>
</dbReference>
<keyword evidence="5" id="KW-0804">Transcription</keyword>
<name>A0ABP3HPE0_9BACL</name>
<evidence type="ECO:0000313" key="9">
    <source>
        <dbReference type="Proteomes" id="UP001500340"/>
    </source>
</evidence>
<dbReference type="InterPro" id="IPR014284">
    <property type="entry name" value="RNA_pol_sigma-70_dom"/>
</dbReference>
<dbReference type="InterPro" id="IPR013249">
    <property type="entry name" value="RNA_pol_sigma70_r4_t2"/>
</dbReference>
<dbReference type="InterPro" id="IPR039425">
    <property type="entry name" value="RNA_pol_sigma-70-like"/>
</dbReference>
<protein>
    <submittedName>
        <fullName evidence="8">RNA polymerase sigma factor</fullName>
    </submittedName>
</protein>
<keyword evidence="4" id="KW-0238">DNA-binding</keyword>
<comment type="similarity">
    <text evidence="1">Belongs to the sigma-70 factor family. ECF subfamily.</text>
</comment>
<dbReference type="Proteomes" id="UP001500340">
    <property type="component" value="Unassembled WGS sequence"/>
</dbReference>
<dbReference type="PANTHER" id="PTHR43133:SF8">
    <property type="entry name" value="RNA POLYMERASE SIGMA FACTOR HI_1459-RELATED"/>
    <property type="match status" value="1"/>
</dbReference>
<dbReference type="InterPro" id="IPR013325">
    <property type="entry name" value="RNA_pol_sigma_r2"/>
</dbReference>
<evidence type="ECO:0000259" key="7">
    <source>
        <dbReference type="Pfam" id="PF08281"/>
    </source>
</evidence>
<evidence type="ECO:0000256" key="2">
    <source>
        <dbReference type="ARBA" id="ARBA00023015"/>
    </source>
</evidence>
<dbReference type="InterPro" id="IPR013324">
    <property type="entry name" value="RNA_pol_sigma_r3/r4-like"/>
</dbReference>
<evidence type="ECO:0000313" key="8">
    <source>
        <dbReference type="EMBL" id="GAA0376188.1"/>
    </source>
</evidence>
<keyword evidence="9" id="KW-1185">Reference proteome</keyword>
<evidence type="ECO:0000256" key="1">
    <source>
        <dbReference type="ARBA" id="ARBA00010641"/>
    </source>
</evidence>
<sequence>MKSDHNHEPLTEAEIERIVTQIQDGRQEPFRLLVQQYQRRIHVYCCHMLGQQQEAEDAVQEIFIKCYQHIGRYRKQASFTAWLYKISYNHCINLLKKRNAWYKVFSSYRQQQLHDECAADYNTNALVADVLVQLSSEERSLLLLRVVDERSYEEIGQIIGCKPATARKKYERIKKKLKTTRPWQMEGYANET</sequence>
<dbReference type="SUPFAM" id="SSF88659">
    <property type="entry name" value="Sigma3 and sigma4 domains of RNA polymerase sigma factors"/>
    <property type="match status" value="1"/>
</dbReference>
<dbReference type="SUPFAM" id="SSF88946">
    <property type="entry name" value="Sigma2 domain of RNA polymerase sigma factors"/>
    <property type="match status" value="1"/>
</dbReference>
<dbReference type="CDD" id="cd06171">
    <property type="entry name" value="Sigma70_r4"/>
    <property type="match status" value="1"/>
</dbReference>
<comment type="caution">
    <text evidence="8">The sequence shown here is derived from an EMBL/GenBank/DDBJ whole genome shotgun (WGS) entry which is preliminary data.</text>
</comment>
<dbReference type="Pfam" id="PF08281">
    <property type="entry name" value="Sigma70_r4_2"/>
    <property type="match status" value="1"/>
</dbReference>
<keyword evidence="3" id="KW-0731">Sigma factor</keyword>
<reference evidence="9" key="1">
    <citation type="journal article" date="2019" name="Int. J. Syst. Evol. Microbiol.">
        <title>The Global Catalogue of Microorganisms (GCM) 10K type strain sequencing project: providing services to taxonomists for standard genome sequencing and annotation.</title>
        <authorList>
            <consortium name="The Broad Institute Genomics Platform"/>
            <consortium name="The Broad Institute Genome Sequencing Center for Infectious Disease"/>
            <person name="Wu L."/>
            <person name="Ma J."/>
        </authorList>
    </citation>
    <scope>NUCLEOTIDE SEQUENCE [LARGE SCALE GENOMIC DNA]</scope>
    <source>
        <strain evidence="9">JCM 12774</strain>
    </source>
</reference>
<evidence type="ECO:0000256" key="3">
    <source>
        <dbReference type="ARBA" id="ARBA00023082"/>
    </source>
</evidence>